<accession>A0ABX1VDV0</accession>
<sequence length="321" mass="34362">MPTAADSVHDLLRPHPGAPRVLLPTDFAEDSAEAAWLALRLPYREAPEVTVMHVVTAPTQPTSVGLFAAWPDIMAKLHADAAASVADAAEPFRPMAKFVRTQVRRGAVSDQILAEAASSHSELIVMGAKGQSAVERVLLGSVSDTVATHAGCSALVVRPTGLRDGAGAATNVTDTHPLRALVAVDETDQALRAVRELASYKWGRGAEITLLHVMEMYVAMSKAMHEIDAEMLQELKDARIADLERLAEPLRETGASVTVDVRTGERAGAEIVRRAKTCRADVVAVGDRGRPSTFGVHLGSVSRHVLRHFGGSVWICRGRRA</sequence>
<dbReference type="PANTHER" id="PTHR46268">
    <property type="entry name" value="STRESS RESPONSE PROTEIN NHAX"/>
    <property type="match status" value="1"/>
</dbReference>
<dbReference type="InterPro" id="IPR006016">
    <property type="entry name" value="UspA"/>
</dbReference>
<evidence type="ECO:0000313" key="4">
    <source>
        <dbReference type="Proteomes" id="UP000609651"/>
    </source>
</evidence>
<protein>
    <recommendedName>
        <fullName evidence="2">UspA domain-containing protein</fullName>
    </recommendedName>
</protein>
<dbReference type="InterPro" id="IPR006015">
    <property type="entry name" value="Universal_stress_UspA"/>
</dbReference>
<evidence type="ECO:0000259" key="2">
    <source>
        <dbReference type="Pfam" id="PF00582"/>
    </source>
</evidence>
<organism evidence="3 4">
    <name type="scientific">Alienimonas chondri</name>
    <dbReference type="NCBI Taxonomy" id="2681879"/>
    <lineage>
        <taxon>Bacteria</taxon>
        <taxon>Pseudomonadati</taxon>
        <taxon>Planctomycetota</taxon>
        <taxon>Planctomycetia</taxon>
        <taxon>Planctomycetales</taxon>
        <taxon>Planctomycetaceae</taxon>
        <taxon>Alienimonas</taxon>
    </lineage>
</organism>
<name>A0ABX1VDV0_9PLAN</name>
<dbReference type="CDD" id="cd00293">
    <property type="entry name" value="USP-like"/>
    <property type="match status" value="2"/>
</dbReference>
<feature type="domain" description="UspA" evidence="2">
    <location>
        <begin position="179"/>
        <end position="317"/>
    </location>
</feature>
<evidence type="ECO:0000256" key="1">
    <source>
        <dbReference type="ARBA" id="ARBA00008791"/>
    </source>
</evidence>
<dbReference type="InterPro" id="IPR014729">
    <property type="entry name" value="Rossmann-like_a/b/a_fold"/>
</dbReference>
<gene>
    <name evidence="3" type="ORF">LzC2_19860</name>
</gene>
<comment type="similarity">
    <text evidence="1">Belongs to the universal stress protein A family.</text>
</comment>
<proteinExistence type="inferred from homology"/>
<reference evidence="3 4" key="1">
    <citation type="journal article" date="2020" name="Syst. Appl. Microbiol.">
        <title>Alienimonas chondri sp. nov., a novel planctomycete isolated from the biofilm of the red alga Chondrus crispus.</title>
        <authorList>
            <person name="Vitorino I."/>
            <person name="Albuquerque L."/>
            <person name="Wiegand S."/>
            <person name="Kallscheuer N."/>
            <person name="da Costa M.S."/>
            <person name="Lobo-da-Cunha A."/>
            <person name="Jogler C."/>
            <person name="Lage O.M."/>
        </authorList>
    </citation>
    <scope>NUCLEOTIDE SEQUENCE [LARGE SCALE GENOMIC DNA]</scope>
    <source>
        <strain evidence="3 4">LzC2</strain>
    </source>
</reference>
<dbReference type="SUPFAM" id="SSF52402">
    <property type="entry name" value="Adenine nucleotide alpha hydrolases-like"/>
    <property type="match status" value="2"/>
</dbReference>
<dbReference type="Pfam" id="PF00582">
    <property type="entry name" value="Usp"/>
    <property type="match status" value="2"/>
</dbReference>
<dbReference type="Gene3D" id="3.40.50.620">
    <property type="entry name" value="HUPs"/>
    <property type="match status" value="2"/>
</dbReference>
<dbReference type="Proteomes" id="UP000609651">
    <property type="component" value="Unassembled WGS sequence"/>
</dbReference>
<dbReference type="PRINTS" id="PR01438">
    <property type="entry name" value="UNVRSLSTRESS"/>
</dbReference>
<comment type="caution">
    <text evidence="3">The sequence shown here is derived from an EMBL/GenBank/DDBJ whole genome shotgun (WGS) entry which is preliminary data.</text>
</comment>
<evidence type="ECO:0000313" key="3">
    <source>
        <dbReference type="EMBL" id="NNJ25909.1"/>
    </source>
</evidence>
<keyword evidence="4" id="KW-1185">Reference proteome</keyword>
<dbReference type="RefSeq" id="WP_171186390.1">
    <property type="nucleotide sequence ID" value="NZ_WTPX01000054.1"/>
</dbReference>
<feature type="domain" description="UspA" evidence="2">
    <location>
        <begin position="20"/>
        <end position="158"/>
    </location>
</feature>
<dbReference type="EMBL" id="WTPX01000054">
    <property type="protein sequence ID" value="NNJ25909.1"/>
    <property type="molecule type" value="Genomic_DNA"/>
</dbReference>
<dbReference type="PANTHER" id="PTHR46268:SF6">
    <property type="entry name" value="UNIVERSAL STRESS PROTEIN UP12"/>
    <property type="match status" value="1"/>
</dbReference>